<evidence type="ECO:0000313" key="3">
    <source>
        <dbReference type="Proteomes" id="UP000584642"/>
    </source>
</evidence>
<evidence type="ECO:0000313" key="2">
    <source>
        <dbReference type="EMBL" id="NYZ18150.1"/>
    </source>
</evidence>
<name>A0ABX2T1G0_9PROT</name>
<sequence>MNDTTASLRTLFDRYLACPTAPALDELEQALRGYQTEWIRIRAGAGTPPATPSGKPSPAKPRFKIADGDRAVLERLADGWAPTMAEVPRWAWFEDRELVRLEPDPTDAARSILRLSEEGWLAIGRSPR</sequence>
<keyword evidence="3" id="KW-1185">Reference proteome</keyword>
<dbReference type="EMBL" id="JABFDB010000001">
    <property type="protein sequence ID" value="NYZ18150.1"/>
    <property type="molecule type" value="Genomic_DNA"/>
</dbReference>
<evidence type="ECO:0000256" key="1">
    <source>
        <dbReference type="SAM" id="MobiDB-lite"/>
    </source>
</evidence>
<feature type="region of interest" description="Disordered" evidence="1">
    <location>
        <begin position="43"/>
        <end position="63"/>
    </location>
</feature>
<organism evidence="2 3">
    <name type="scientific">Azospirillum oleiclasticum</name>
    <dbReference type="NCBI Taxonomy" id="2735135"/>
    <lineage>
        <taxon>Bacteria</taxon>
        <taxon>Pseudomonadati</taxon>
        <taxon>Pseudomonadota</taxon>
        <taxon>Alphaproteobacteria</taxon>
        <taxon>Rhodospirillales</taxon>
        <taxon>Azospirillaceae</taxon>
        <taxon>Azospirillum</taxon>
    </lineage>
</organism>
<dbReference type="Proteomes" id="UP000584642">
    <property type="component" value="Unassembled WGS sequence"/>
</dbReference>
<accession>A0ABX2T1G0</accession>
<dbReference type="RefSeq" id="WP_180279919.1">
    <property type="nucleotide sequence ID" value="NZ_JABFDB010000001.1"/>
</dbReference>
<protein>
    <submittedName>
        <fullName evidence="2">Uncharacterized protein</fullName>
    </submittedName>
</protein>
<proteinExistence type="predicted"/>
<comment type="caution">
    <text evidence="2">The sequence shown here is derived from an EMBL/GenBank/DDBJ whole genome shotgun (WGS) entry which is preliminary data.</text>
</comment>
<reference evidence="2 3" key="1">
    <citation type="submission" date="2020-05" db="EMBL/GenBank/DDBJ databases">
        <title>Azospirillum oleiclasticum sp. nov, a nitrogen-fixing and heavy crude oil-emulsifying bacterium isolated from the crude oil of Yumen Oilfield.</title>
        <authorList>
            <person name="Wu D."/>
            <person name="Cai M."/>
            <person name="Zhang X."/>
        </authorList>
    </citation>
    <scope>NUCLEOTIDE SEQUENCE [LARGE SCALE GENOMIC DNA]</scope>
    <source>
        <strain evidence="2 3">ROY-1-1-2</strain>
    </source>
</reference>
<gene>
    <name evidence="2" type="ORF">HND93_00380</name>
</gene>